<dbReference type="InterPro" id="IPR045125">
    <property type="entry name" value="Sub1/Tcp4-like"/>
</dbReference>
<organism evidence="9">
    <name type="scientific">Kwoniella pini CBS 10737</name>
    <dbReference type="NCBI Taxonomy" id="1296096"/>
    <lineage>
        <taxon>Eukaryota</taxon>
        <taxon>Fungi</taxon>
        <taxon>Dikarya</taxon>
        <taxon>Basidiomycota</taxon>
        <taxon>Agaricomycotina</taxon>
        <taxon>Tremellomycetes</taxon>
        <taxon>Tremellales</taxon>
        <taxon>Cryptococcaceae</taxon>
        <taxon>Kwoniella</taxon>
    </lineage>
</organism>
<keyword evidence="4" id="KW-0238">DNA-binding</keyword>
<dbReference type="AlphaFoldDB" id="A0A1B9I1Z8"/>
<dbReference type="GO" id="GO:0003677">
    <property type="term" value="F:DNA binding"/>
    <property type="evidence" value="ECO:0007669"/>
    <property type="project" value="UniProtKB-KW"/>
</dbReference>
<reference evidence="9" key="3">
    <citation type="submission" date="2016-07" db="EMBL/GenBank/DDBJ databases">
        <title>Evolution of pathogenesis and genome organization in the Tremellales.</title>
        <authorList>
            <person name="Cuomo C."/>
            <person name="Litvintseva A."/>
            <person name="Heitman J."/>
            <person name="Chen Y."/>
            <person name="Sun S."/>
            <person name="Springer D."/>
            <person name="Dromer F."/>
            <person name="Young S."/>
            <person name="Zeng Q."/>
            <person name="Chapman S."/>
            <person name="Gujja S."/>
            <person name="Saif S."/>
            <person name="Birren B."/>
        </authorList>
    </citation>
    <scope>NUCLEOTIDE SEQUENCE</scope>
    <source>
        <strain evidence="9">CBS 10737</strain>
    </source>
</reference>
<feature type="region of interest" description="Disordered" evidence="7">
    <location>
        <begin position="1"/>
        <end position="68"/>
    </location>
</feature>
<feature type="domain" description="Transcriptional coactivator p15 (PC4) C-terminal" evidence="8">
    <location>
        <begin position="69"/>
        <end position="121"/>
    </location>
</feature>
<feature type="compositionally biased region" description="Basic and acidic residues" evidence="7">
    <location>
        <begin position="31"/>
        <end position="43"/>
    </location>
</feature>
<dbReference type="GeneID" id="30172467"/>
<protein>
    <recommendedName>
        <fullName evidence="8">Transcriptional coactivator p15 (PC4) C-terminal domain-containing protein</fullName>
    </recommendedName>
</protein>
<proteinExistence type="inferred from homology"/>
<evidence type="ECO:0000256" key="6">
    <source>
        <dbReference type="ARBA" id="ARBA00023242"/>
    </source>
</evidence>
<dbReference type="GO" id="GO:0003713">
    <property type="term" value="F:transcription coactivator activity"/>
    <property type="evidence" value="ECO:0007669"/>
    <property type="project" value="InterPro"/>
</dbReference>
<dbReference type="OrthoDB" id="2505440at2759"/>
<dbReference type="Proteomes" id="UP000094020">
    <property type="component" value="Chromosome 5"/>
</dbReference>
<dbReference type="SUPFAM" id="SSF54447">
    <property type="entry name" value="ssDNA-binding transcriptional regulator domain"/>
    <property type="match status" value="1"/>
</dbReference>
<evidence type="ECO:0000256" key="4">
    <source>
        <dbReference type="ARBA" id="ARBA00023125"/>
    </source>
</evidence>
<dbReference type="GO" id="GO:0005634">
    <property type="term" value="C:nucleus"/>
    <property type="evidence" value="ECO:0007669"/>
    <property type="project" value="UniProtKB-SubCell"/>
</dbReference>
<evidence type="ECO:0000313" key="10">
    <source>
        <dbReference type="EMBL" id="WWC70374.1"/>
    </source>
</evidence>
<dbReference type="InterPro" id="IPR003173">
    <property type="entry name" value="PC4_C"/>
</dbReference>
<keyword evidence="11" id="KW-1185">Reference proteome</keyword>
<dbReference type="STRING" id="1296096.A0A1B9I1Z8"/>
<evidence type="ECO:0000256" key="7">
    <source>
        <dbReference type="SAM" id="MobiDB-lite"/>
    </source>
</evidence>
<reference evidence="10" key="4">
    <citation type="submission" date="2024-02" db="EMBL/GenBank/DDBJ databases">
        <title>Comparative genomics of Cryptococcus and Kwoniella reveals pathogenesis evolution and contrasting modes of karyotype evolution via chromosome fusion or intercentromeric recombination.</title>
        <authorList>
            <person name="Coelho M.A."/>
            <person name="David-Palma M."/>
            <person name="Shea T."/>
            <person name="Bowers K."/>
            <person name="McGinley-Smith S."/>
            <person name="Mohammad A.W."/>
            <person name="Gnirke A."/>
            <person name="Yurkov A.M."/>
            <person name="Nowrousian M."/>
            <person name="Sun S."/>
            <person name="Cuomo C.A."/>
            <person name="Heitman J."/>
        </authorList>
    </citation>
    <scope>NUCLEOTIDE SEQUENCE</scope>
    <source>
        <strain evidence="10">CBS 10737</strain>
    </source>
</reference>
<name>A0A1B9I1Z8_9TREE</name>
<dbReference type="EMBL" id="CP144523">
    <property type="protein sequence ID" value="WWC70374.1"/>
    <property type="molecule type" value="Genomic_DNA"/>
</dbReference>
<dbReference type="RefSeq" id="XP_019010795.1">
    <property type="nucleotide sequence ID" value="XM_019155837.1"/>
</dbReference>
<dbReference type="EMBL" id="KI894011">
    <property type="protein sequence ID" value="OCF49576.1"/>
    <property type="molecule type" value="Genomic_DNA"/>
</dbReference>
<evidence type="ECO:0000259" key="8">
    <source>
        <dbReference type="Pfam" id="PF02229"/>
    </source>
</evidence>
<accession>A0A1B9I1Z8</accession>
<feature type="compositionally biased region" description="Acidic residues" evidence="7">
    <location>
        <begin position="57"/>
        <end position="66"/>
    </location>
</feature>
<gene>
    <name evidence="9" type="ORF">I206_04098</name>
    <name evidence="10" type="ORF">I206_104324</name>
</gene>
<dbReference type="Gene3D" id="2.30.31.10">
    <property type="entry name" value="Transcriptional Coactivator Pc4, Chain A"/>
    <property type="match status" value="1"/>
</dbReference>
<evidence type="ECO:0000256" key="3">
    <source>
        <dbReference type="ARBA" id="ARBA00023015"/>
    </source>
</evidence>
<reference evidence="9" key="1">
    <citation type="submission" date="2013-07" db="EMBL/GenBank/DDBJ databases">
        <title>The Genome Sequence of Cryptococcus pinus CBS10737.</title>
        <authorList>
            <consortium name="The Broad Institute Genome Sequencing Platform"/>
            <person name="Cuomo C."/>
            <person name="Litvintseva A."/>
            <person name="Chen Y."/>
            <person name="Heitman J."/>
            <person name="Sun S."/>
            <person name="Springer D."/>
            <person name="Dromer F."/>
            <person name="Young S.K."/>
            <person name="Zeng Q."/>
            <person name="Gargeya S."/>
            <person name="Fitzgerald M."/>
            <person name="Abouelleil A."/>
            <person name="Alvarado L."/>
            <person name="Berlin A.M."/>
            <person name="Chapman S.B."/>
            <person name="Dewar J."/>
            <person name="Goldberg J."/>
            <person name="Griggs A."/>
            <person name="Gujja S."/>
            <person name="Hansen M."/>
            <person name="Howarth C."/>
            <person name="Imamovic A."/>
            <person name="Larimer J."/>
            <person name="McCowan C."/>
            <person name="Murphy C."/>
            <person name="Pearson M."/>
            <person name="Priest M."/>
            <person name="Roberts A."/>
            <person name="Saif S."/>
            <person name="Shea T."/>
            <person name="Sykes S."/>
            <person name="Wortman J."/>
            <person name="Nusbaum C."/>
            <person name="Birren B."/>
        </authorList>
    </citation>
    <scope>NUCLEOTIDE SEQUENCE [LARGE SCALE GENOMIC DNA]</scope>
    <source>
        <strain evidence="9">CBS 10737</strain>
    </source>
</reference>
<keyword evidence="3" id="KW-0805">Transcription regulation</keyword>
<sequence length="136" mass="15517">MPTKKSRVVSSSEDEEYDSKPEVSKSTSSKRSKDIDLDSEPKSKKSRPSTSTSNETVEIEENEDGDPFFKLSENRRVTVRTFKGKVLIDMRETYKDKSTGQVKPGNKGISLTKEQWDLIKNNIINIDEMIIKVNEK</sequence>
<dbReference type="InterPro" id="IPR009044">
    <property type="entry name" value="ssDNA-bd_transcriptional_reg"/>
</dbReference>
<comment type="similarity">
    <text evidence="2">Belongs to the transcriptional coactivator PC4 family.</text>
</comment>
<reference evidence="10" key="2">
    <citation type="submission" date="2013-07" db="EMBL/GenBank/DDBJ databases">
        <authorList>
            <consortium name="The Broad Institute Genome Sequencing Platform"/>
            <person name="Cuomo C."/>
            <person name="Litvintseva A."/>
            <person name="Chen Y."/>
            <person name="Heitman J."/>
            <person name="Sun S."/>
            <person name="Springer D."/>
            <person name="Dromer F."/>
            <person name="Young S.K."/>
            <person name="Zeng Q."/>
            <person name="Gargeya S."/>
            <person name="Fitzgerald M."/>
            <person name="Abouelleil A."/>
            <person name="Alvarado L."/>
            <person name="Berlin A.M."/>
            <person name="Chapman S.B."/>
            <person name="Dewar J."/>
            <person name="Goldberg J."/>
            <person name="Griggs A."/>
            <person name="Gujja S."/>
            <person name="Hansen M."/>
            <person name="Howarth C."/>
            <person name="Imamovic A."/>
            <person name="Larimer J."/>
            <person name="McCowan C."/>
            <person name="Murphy C."/>
            <person name="Pearson M."/>
            <person name="Priest M."/>
            <person name="Roberts A."/>
            <person name="Saif S."/>
            <person name="Shea T."/>
            <person name="Sykes S."/>
            <person name="Wortman J."/>
            <person name="Nusbaum C."/>
            <person name="Birren B."/>
        </authorList>
    </citation>
    <scope>NUCLEOTIDE SEQUENCE</scope>
    <source>
        <strain evidence="10">CBS 10737</strain>
    </source>
</reference>
<evidence type="ECO:0000313" key="11">
    <source>
        <dbReference type="Proteomes" id="UP000094020"/>
    </source>
</evidence>
<dbReference type="Pfam" id="PF02229">
    <property type="entry name" value="PC4"/>
    <property type="match status" value="1"/>
</dbReference>
<evidence type="ECO:0000256" key="5">
    <source>
        <dbReference type="ARBA" id="ARBA00023163"/>
    </source>
</evidence>
<dbReference type="GO" id="GO:0060261">
    <property type="term" value="P:positive regulation of transcription initiation by RNA polymerase II"/>
    <property type="evidence" value="ECO:0007669"/>
    <property type="project" value="InterPro"/>
</dbReference>
<dbReference type="PANTHER" id="PTHR13215">
    <property type="entry name" value="RNA POLYMERASE II TRANSCRIPTIONAL COACTIVATOR"/>
    <property type="match status" value="1"/>
</dbReference>
<evidence type="ECO:0000313" key="9">
    <source>
        <dbReference type="EMBL" id="OCF49576.1"/>
    </source>
</evidence>
<comment type="subcellular location">
    <subcellularLocation>
        <location evidence="1">Nucleus</location>
    </subcellularLocation>
</comment>
<evidence type="ECO:0000256" key="1">
    <source>
        <dbReference type="ARBA" id="ARBA00004123"/>
    </source>
</evidence>
<dbReference type="KEGG" id="kpin:30172467"/>
<keyword evidence="5" id="KW-0804">Transcription</keyword>
<evidence type="ECO:0000256" key="2">
    <source>
        <dbReference type="ARBA" id="ARBA00009001"/>
    </source>
</evidence>
<keyword evidence="6" id="KW-0539">Nucleus</keyword>